<dbReference type="GO" id="GO:0003877">
    <property type="term" value="F:ATP:ADP adenylyltransferase activity"/>
    <property type="evidence" value="ECO:0007669"/>
    <property type="project" value="UniProtKB-EC"/>
</dbReference>
<dbReference type="InterPro" id="IPR039383">
    <property type="entry name" value="FHIT"/>
</dbReference>
<dbReference type="EMBL" id="CABFVA020000075">
    <property type="protein sequence ID" value="VVM06841.1"/>
    <property type="molecule type" value="Genomic_DNA"/>
</dbReference>
<evidence type="ECO:0000259" key="5">
    <source>
        <dbReference type="PROSITE" id="PS51084"/>
    </source>
</evidence>
<dbReference type="SUPFAM" id="SSF54197">
    <property type="entry name" value="HIT-like"/>
    <property type="match status" value="1"/>
</dbReference>
<dbReference type="AlphaFoldDB" id="A0A5E6MF16"/>
<feature type="short sequence motif" description="Histidine triad motif" evidence="4">
    <location>
        <begin position="118"/>
        <end position="122"/>
    </location>
</feature>
<dbReference type="RefSeq" id="WP_142660272.1">
    <property type="nucleotide sequence ID" value="NZ_CABFVA020000075.1"/>
</dbReference>
<evidence type="ECO:0000313" key="7">
    <source>
        <dbReference type="Proteomes" id="UP000334923"/>
    </source>
</evidence>
<dbReference type="PROSITE" id="PS51084">
    <property type="entry name" value="HIT_2"/>
    <property type="match status" value="1"/>
</dbReference>
<gene>
    <name evidence="6" type="primary">E2.7.7.53</name>
    <name evidence="6" type="ORF">MAMT_01428</name>
</gene>
<evidence type="ECO:0000256" key="4">
    <source>
        <dbReference type="PROSITE-ProRule" id="PRU00464"/>
    </source>
</evidence>
<dbReference type="Gene3D" id="3.30.428.10">
    <property type="entry name" value="HIT-like"/>
    <property type="match status" value="1"/>
</dbReference>
<reference evidence="6 7" key="1">
    <citation type="submission" date="2019-09" db="EMBL/GenBank/DDBJ databases">
        <authorList>
            <person name="Cremers G."/>
        </authorList>
    </citation>
    <scope>NUCLEOTIDE SEQUENCE [LARGE SCALE GENOMIC DNA]</scope>
    <source>
        <strain evidence="6">4A</strain>
    </source>
</reference>
<evidence type="ECO:0000256" key="3">
    <source>
        <dbReference type="PIRSR" id="PIRSR639383-2"/>
    </source>
</evidence>
<dbReference type="PANTHER" id="PTHR42997">
    <property type="entry name" value="HIT FAMILY HYDROLASE"/>
    <property type="match status" value="1"/>
</dbReference>
<protein>
    <submittedName>
        <fullName evidence="6">ATP adenylyltransferase</fullName>
        <ecNumber evidence="6">2.7.7.53</ecNumber>
    </submittedName>
</protein>
<dbReference type="OrthoDB" id="9784774at2"/>
<keyword evidence="7" id="KW-1185">Reference proteome</keyword>
<keyword evidence="6" id="KW-0548">Nucleotidyltransferase</keyword>
<dbReference type="GO" id="GO:0000166">
    <property type="term" value="F:nucleotide binding"/>
    <property type="evidence" value="ECO:0007669"/>
    <property type="project" value="UniProtKB-KW"/>
</dbReference>
<dbReference type="EC" id="2.7.7.53" evidence="6"/>
<organism evidence="6 7">
    <name type="scientific">Methylacidimicrobium tartarophylax</name>
    <dbReference type="NCBI Taxonomy" id="1041768"/>
    <lineage>
        <taxon>Bacteria</taxon>
        <taxon>Pseudomonadati</taxon>
        <taxon>Verrucomicrobiota</taxon>
        <taxon>Methylacidimicrobium</taxon>
    </lineage>
</organism>
<evidence type="ECO:0000256" key="2">
    <source>
        <dbReference type="PIRSR" id="PIRSR639383-1"/>
    </source>
</evidence>
<feature type="domain" description="HIT" evidence="5">
    <location>
        <begin position="23"/>
        <end position="133"/>
    </location>
</feature>
<keyword evidence="1" id="KW-0547">Nucleotide-binding</keyword>
<dbReference type="Pfam" id="PF01230">
    <property type="entry name" value="HIT"/>
    <property type="match status" value="1"/>
</dbReference>
<dbReference type="CDD" id="cd01275">
    <property type="entry name" value="FHIT"/>
    <property type="match status" value="1"/>
</dbReference>
<dbReference type="InterPro" id="IPR052908">
    <property type="entry name" value="AP-4-A_phosphorylase"/>
</dbReference>
<evidence type="ECO:0000313" key="6">
    <source>
        <dbReference type="EMBL" id="VVM06841.1"/>
    </source>
</evidence>
<feature type="binding site" evidence="3">
    <location>
        <position position="50"/>
    </location>
    <ligand>
        <name>substrate</name>
    </ligand>
</feature>
<dbReference type="InterPro" id="IPR011146">
    <property type="entry name" value="HIT-like"/>
</dbReference>
<name>A0A5E6MF16_9BACT</name>
<sequence>MEHLWAPWRKAYLDDPSPPRSTLFVEIARESRDRENLVLFRGRTSFGLLNRFPYNVGHSMVVPYRSVARLDELTEKELLESMEILRKLLAALEQVFAPHGFNVGLNLGAAAGAGIEGHLHWHLVPRWRDDANFMTTTAGTRVHPSDLETVYQLLRDSLHREDPAPLSVEAQPPCPEGSA</sequence>
<proteinExistence type="predicted"/>
<dbReference type="InterPro" id="IPR036265">
    <property type="entry name" value="HIT-like_sf"/>
</dbReference>
<accession>A0A5E6MF16</accession>
<dbReference type="Proteomes" id="UP000334923">
    <property type="component" value="Unassembled WGS sequence"/>
</dbReference>
<keyword evidence="6" id="KW-0808">Transferase</keyword>
<dbReference type="PANTHER" id="PTHR42997:SF1">
    <property type="entry name" value="AP-4-A PHOSPHORYLASE"/>
    <property type="match status" value="1"/>
</dbReference>
<feature type="active site" description="Tele-AMP-histidine intermediate" evidence="2">
    <location>
        <position position="120"/>
    </location>
</feature>
<evidence type="ECO:0000256" key="1">
    <source>
        <dbReference type="ARBA" id="ARBA00022741"/>
    </source>
</evidence>
<feature type="binding site" evidence="3">
    <location>
        <position position="122"/>
    </location>
    <ligand>
        <name>substrate</name>
    </ligand>
</feature>